<keyword evidence="10" id="KW-0732">Signal</keyword>
<dbReference type="VEuPathDB" id="TriTrypDB:Tb09.v4.0142"/>
<feature type="chain" id="PRO_5010709140" evidence="10">
    <location>
        <begin position="23"/>
        <end position="583"/>
    </location>
</feature>
<keyword evidence="7" id="KW-0449">Lipoprotein</keyword>
<reference evidence="12" key="1">
    <citation type="submission" date="2016-12" db="EMBL/GenBank/DDBJ databases">
        <title>Trypanosoma brucei Minichromosomal Variant Surface Glycoprotein (VSG) Repertoire.</title>
        <authorList>
            <person name="Cross G.A."/>
            <person name="Mugnier M.R."/>
        </authorList>
    </citation>
    <scope>NUCLEOTIDE SEQUENCE</scope>
    <source>
        <strain evidence="12">Tb927.100.33</strain>
    </source>
</reference>
<keyword evidence="4" id="KW-0336">GPI-anchor</keyword>
<proteinExistence type="predicted"/>
<feature type="region of interest" description="Disordered" evidence="9">
    <location>
        <begin position="507"/>
        <end position="554"/>
    </location>
</feature>
<evidence type="ECO:0000256" key="6">
    <source>
        <dbReference type="ARBA" id="ARBA00023180"/>
    </source>
</evidence>
<evidence type="ECO:0000256" key="5">
    <source>
        <dbReference type="ARBA" id="ARBA00023136"/>
    </source>
</evidence>
<evidence type="ECO:0000313" key="12">
    <source>
        <dbReference type="EMBL" id="ARB51419.1"/>
    </source>
</evidence>
<feature type="coiled-coil region" evidence="8">
    <location>
        <begin position="401"/>
        <end position="428"/>
    </location>
</feature>
<dbReference type="GO" id="GO:0098552">
    <property type="term" value="C:side of membrane"/>
    <property type="evidence" value="ECO:0007669"/>
    <property type="project" value="UniProtKB-KW"/>
</dbReference>
<keyword evidence="8" id="KW-0175">Coiled coil</keyword>
<keyword evidence="3" id="KW-1003">Cell membrane</keyword>
<feature type="compositionally biased region" description="Basic and acidic residues" evidence="9">
    <location>
        <begin position="545"/>
        <end position="554"/>
    </location>
</feature>
<comment type="function">
    <text evidence="1">VSG forms a coat on the surface of the parasite. The trypanosome evades the immune response of the host by expressing a series of antigenically distinct VSGs from an estimated 1000 VSG genes.</text>
</comment>
<accession>A0A1V0G0B0</accession>
<sequence length="583" mass="61975">MNSQSWTVSLFLLIAGINLGKTAHENAQEIRNMCELYSLLTLPITAPTTRSADGGAEQSPQAKAADLLSEAIKLNLTAVQGAMAEALTKAANANDEKKLVEGESGAADNFKAIDSRHHKSMMQQWDKITGKAPDESFKKLYNLPLTADRKHALAPMMKRLATEALNKHAKANAQLTAMQATMRKARHHMAAAIYGPSLAQTPALAEATIDTQAKWIERATATTFPWNTGNRDTACAPDGTATDKASAALAIDMVCICGKQDATGEEFCSVAGQQISSAKTGGITSQAAAFELWQEISSKCQGLSENTPPGPTATRLRTAAAAILNLLGKNKKGKTGGSAANQNGLPETLANVLGMVVIDATTPPGCATNQAALSSNTGVGPCIDYSAAVKSKTGIRWLKEVDKAADALEQLAEEKPGLERTLAEADAITEQMKTLLLMADALATSQEAINNSKNKNSKMLTKDSDDCDTIKKATDCEQKGPLCEWKNKDAKEGPHCKLNETNVEKQATQAGGTTTAGPNCASHNDKTKCEEENKGKSSPVCGWRKGKDNEDDKDTEKCRNASFLLNKQFALSMVSAAFVALLF</sequence>
<organism evidence="12">
    <name type="scientific">Trypanosoma brucei</name>
    <dbReference type="NCBI Taxonomy" id="5691"/>
    <lineage>
        <taxon>Eukaryota</taxon>
        <taxon>Discoba</taxon>
        <taxon>Euglenozoa</taxon>
        <taxon>Kinetoplastea</taxon>
        <taxon>Metakinetoplastina</taxon>
        <taxon>Trypanosomatida</taxon>
        <taxon>Trypanosomatidae</taxon>
        <taxon>Trypanosoma</taxon>
    </lineage>
</organism>
<evidence type="ECO:0000256" key="1">
    <source>
        <dbReference type="ARBA" id="ARBA00002523"/>
    </source>
</evidence>
<dbReference type="InterPro" id="IPR019609">
    <property type="entry name" value="Variant_surf_glycoprt_trypan_C"/>
</dbReference>
<feature type="compositionally biased region" description="Basic and acidic residues" evidence="9">
    <location>
        <begin position="523"/>
        <end position="535"/>
    </location>
</feature>
<evidence type="ECO:0000256" key="9">
    <source>
        <dbReference type="SAM" id="MobiDB-lite"/>
    </source>
</evidence>
<evidence type="ECO:0000256" key="7">
    <source>
        <dbReference type="ARBA" id="ARBA00023288"/>
    </source>
</evidence>
<evidence type="ECO:0000259" key="11">
    <source>
        <dbReference type="Pfam" id="PF10659"/>
    </source>
</evidence>
<dbReference type="AlphaFoldDB" id="A0A1V0G0B0"/>
<dbReference type="VEuPathDB" id="TriTrypDB:Tb427_000597800"/>
<feature type="domain" description="Trypanosome variant surface glycoprotein C-terminal" evidence="11">
    <location>
        <begin position="467"/>
        <end position="582"/>
    </location>
</feature>
<evidence type="ECO:0000256" key="10">
    <source>
        <dbReference type="SAM" id="SignalP"/>
    </source>
</evidence>
<evidence type="ECO:0000256" key="8">
    <source>
        <dbReference type="SAM" id="Coils"/>
    </source>
</evidence>
<evidence type="ECO:0000256" key="4">
    <source>
        <dbReference type="ARBA" id="ARBA00022622"/>
    </source>
</evidence>
<keyword evidence="5" id="KW-0472">Membrane</keyword>
<dbReference type="VEuPathDB" id="TriTrypDB:Tb09.v4.0053"/>
<protein>
    <submittedName>
        <fullName evidence="12">Variant surface glycoprotein</fullName>
    </submittedName>
</protein>
<name>A0A1V0G0B0_9TRYP</name>
<feature type="compositionally biased region" description="Low complexity" evidence="9">
    <location>
        <begin position="507"/>
        <end position="517"/>
    </location>
</feature>
<evidence type="ECO:0000256" key="3">
    <source>
        <dbReference type="ARBA" id="ARBA00022475"/>
    </source>
</evidence>
<evidence type="ECO:0000256" key="2">
    <source>
        <dbReference type="ARBA" id="ARBA00004609"/>
    </source>
</evidence>
<feature type="signal peptide" evidence="10">
    <location>
        <begin position="1"/>
        <end position="22"/>
    </location>
</feature>
<keyword evidence="6" id="KW-0325">Glycoprotein</keyword>
<dbReference type="Pfam" id="PF10659">
    <property type="entry name" value="Trypan_glycop_C"/>
    <property type="match status" value="1"/>
</dbReference>
<dbReference type="EMBL" id="KY404811">
    <property type="protein sequence ID" value="ARB51419.1"/>
    <property type="molecule type" value="Genomic_DNA"/>
</dbReference>
<dbReference type="GO" id="GO:0005886">
    <property type="term" value="C:plasma membrane"/>
    <property type="evidence" value="ECO:0007669"/>
    <property type="project" value="UniProtKB-SubCell"/>
</dbReference>
<comment type="subcellular location">
    <subcellularLocation>
        <location evidence="2">Cell membrane</location>
        <topology evidence="2">Lipid-anchor</topology>
        <topology evidence="2">GPI-anchor</topology>
    </subcellularLocation>
</comment>